<organism evidence="3 5">
    <name type="scientific">Ferrovum myxofaciens</name>
    <dbReference type="NCBI Taxonomy" id="416213"/>
    <lineage>
        <taxon>Bacteria</taxon>
        <taxon>Pseudomonadati</taxon>
        <taxon>Pseudomonadota</taxon>
        <taxon>Betaproteobacteria</taxon>
        <taxon>Ferrovales</taxon>
        <taxon>Ferrovaceae</taxon>
        <taxon>Ferrovum</taxon>
    </lineage>
</organism>
<reference evidence="4" key="2">
    <citation type="submission" date="2021-02" db="EMBL/GenBank/DDBJ databases">
        <title>Comparative genomics of Ferrovum myxofaciens strains, predominant extremophile bacteria forming large biofilm stalactites in acid mine ecosystems.</title>
        <authorList>
            <person name="Burkartova K."/>
            <person name="Ridl J."/>
            <person name="Pajer P."/>
            <person name="Falteisek L."/>
        </authorList>
    </citation>
    <scope>NUCLEOTIDE SEQUENCE</scope>
    <source>
        <strain evidence="4">MI1III</strain>
    </source>
</reference>
<evidence type="ECO:0000313" key="5">
    <source>
        <dbReference type="Proteomes" id="UP000075653"/>
    </source>
</evidence>
<dbReference type="Pfam" id="PF02321">
    <property type="entry name" value="OEP"/>
    <property type="match status" value="2"/>
</dbReference>
<comment type="similarity">
    <text evidence="1 2">Belongs to the outer membrane factor (OMF) (TC 1.B.17) family.</text>
</comment>
<keyword evidence="2" id="KW-0449">Lipoprotein</keyword>
<keyword evidence="5" id="KW-1185">Reference proteome</keyword>
<comment type="subcellular location">
    <subcellularLocation>
        <location evidence="2">Cell membrane</location>
        <topology evidence="2">Lipid-anchor</topology>
    </subcellularLocation>
</comment>
<name>A0A8F3IL39_9PROT</name>
<proteinExistence type="inferred from homology"/>
<dbReference type="SUPFAM" id="SSF56954">
    <property type="entry name" value="Outer membrane efflux proteins (OEP)"/>
    <property type="match status" value="1"/>
</dbReference>
<evidence type="ECO:0000313" key="3">
    <source>
        <dbReference type="EMBL" id="KXW58267.1"/>
    </source>
</evidence>
<dbReference type="GO" id="GO:0015562">
    <property type="term" value="F:efflux transmembrane transporter activity"/>
    <property type="evidence" value="ECO:0007669"/>
    <property type="project" value="InterPro"/>
</dbReference>
<dbReference type="PROSITE" id="PS51257">
    <property type="entry name" value="PROKAR_LIPOPROTEIN"/>
    <property type="match status" value="1"/>
</dbReference>
<gene>
    <name evidence="3" type="primary">ttgF</name>
    <name evidence="3" type="ORF">FEMY_12100</name>
    <name evidence="4" type="ORF">JZL65_05310</name>
</gene>
<dbReference type="InterPro" id="IPR003423">
    <property type="entry name" value="OMP_efflux"/>
</dbReference>
<dbReference type="PANTHER" id="PTHR30203:SF33">
    <property type="entry name" value="BLR4455 PROTEIN"/>
    <property type="match status" value="1"/>
</dbReference>
<evidence type="ECO:0000256" key="2">
    <source>
        <dbReference type="RuleBase" id="RU362097"/>
    </source>
</evidence>
<protein>
    <submittedName>
        <fullName evidence="4">Efflux transporter outer membrane subunit</fullName>
    </submittedName>
    <submittedName>
        <fullName evidence="3">Toluene efflux pump outer membrane protein TtgF</fullName>
    </submittedName>
</protein>
<dbReference type="NCBIfam" id="TIGR01845">
    <property type="entry name" value="outer_NodT"/>
    <property type="match status" value="1"/>
</dbReference>
<dbReference type="GO" id="GO:0005886">
    <property type="term" value="C:plasma membrane"/>
    <property type="evidence" value="ECO:0007669"/>
    <property type="project" value="UniProtKB-SubCell"/>
</dbReference>
<reference evidence="3 5" key="1">
    <citation type="submission" date="2016-01" db="EMBL/GenBank/DDBJ databases">
        <title>Genome sequence of the acidophilic iron oxidising Ferrovum strain Z-31.</title>
        <authorList>
            <person name="Poehlein A."/>
            <person name="Ullrich S.R."/>
            <person name="Schloemann M."/>
            <person name="Muehling M."/>
            <person name="Daniel R."/>
        </authorList>
    </citation>
    <scope>NUCLEOTIDE SEQUENCE [LARGE SCALE GENOMIC DNA]</scope>
    <source>
        <strain evidence="3 5">Z-31</strain>
    </source>
</reference>
<dbReference type="OrthoDB" id="9770517at2"/>
<dbReference type="InterPro" id="IPR010131">
    <property type="entry name" value="MdtP/NodT-like"/>
</dbReference>
<keyword evidence="2" id="KW-0812">Transmembrane</keyword>
<keyword evidence="2" id="KW-0564">Palmitate</keyword>
<accession>A0A8F3IL39</accession>
<dbReference type="EMBL" id="LRRD01000019">
    <property type="protein sequence ID" value="KXW58267.1"/>
    <property type="molecule type" value="Genomic_DNA"/>
</dbReference>
<evidence type="ECO:0000313" key="4">
    <source>
        <dbReference type="EMBL" id="QWY78488.1"/>
    </source>
</evidence>
<dbReference type="Gene3D" id="1.20.1600.10">
    <property type="entry name" value="Outer membrane efflux proteins (OEP)"/>
    <property type="match status" value="1"/>
</dbReference>
<dbReference type="AlphaFoldDB" id="A0A8F3IL39"/>
<keyword evidence="2" id="KW-1134">Transmembrane beta strand</keyword>
<evidence type="ECO:0000256" key="1">
    <source>
        <dbReference type="ARBA" id="ARBA00007613"/>
    </source>
</evidence>
<dbReference type="Proteomes" id="UP000683551">
    <property type="component" value="Chromosome"/>
</dbReference>
<accession>A0A149VYG9</accession>
<dbReference type="RefSeq" id="WP_031596003.1">
    <property type="nucleotide sequence ID" value="NZ_CP053675.1"/>
</dbReference>
<sequence>MKFPIRRLSLALTVGLSACTVGPDFVPPKLAPSDHYTSPEEREEPTQDRILGKQIESEWGSVFSYEPLSALIHRALEDNYDLTAARETLAQAEEAVKAQQGSLMPQGSMNALAGRQKYGVALFGPSNFVIPPFSYYEVGPFLSWSPDFFGGGKRSVERQQALATYQHRQLDALYVELTANVVAQSVQIAATKAEIATVQRILDADEKTLRLIRSSHQAGMATPTDILNAQHRLAVDRALLPPLKQQYSSNLHTLSVLVGKAPADWKPPSLIFDDLKIPLSLPVALPSELLRKRPDILAAEASLQVASASLGVATANQYPALTLTANMLQEALTPANLFLGAGNAWALAGGVSMPLFNGGMLEAEKQGAFHAYQASLAEYHQTVVQAFSQVADALTALVNDADSVNAMKSVVDTSQSALALSMKSRAAGNTSDLEIETAHRTLAQTQLKLEEALTQQYLDITRLFVALGGSPLSNKTR</sequence>
<dbReference type="PANTHER" id="PTHR30203">
    <property type="entry name" value="OUTER MEMBRANE CATION EFFLUX PROTEIN"/>
    <property type="match status" value="1"/>
</dbReference>
<dbReference type="Gene3D" id="2.20.200.10">
    <property type="entry name" value="Outer membrane efflux proteins (OEP)"/>
    <property type="match status" value="1"/>
</dbReference>
<dbReference type="Proteomes" id="UP000075653">
    <property type="component" value="Unassembled WGS sequence"/>
</dbReference>
<keyword evidence="2" id="KW-0472">Membrane</keyword>
<dbReference type="EMBL" id="CP071137">
    <property type="protein sequence ID" value="QWY78488.1"/>
    <property type="molecule type" value="Genomic_DNA"/>
</dbReference>
<dbReference type="PATRIC" id="fig|1789004.3.peg.1231"/>